<comment type="subcellular location">
    <subcellularLocation>
        <location evidence="1">Cell inner membrane</location>
        <topology evidence="1">Single-pass membrane protein</topology>
    </subcellularLocation>
</comment>
<dbReference type="Gene3D" id="3.30.700.10">
    <property type="entry name" value="Glycoprotein, Type 4 Pilin"/>
    <property type="match status" value="1"/>
</dbReference>
<dbReference type="InterPro" id="IPR000983">
    <property type="entry name" value="Bac_GSPG_pilin"/>
</dbReference>
<keyword evidence="9 11" id="KW-0472">Membrane</keyword>
<evidence type="ECO:0000256" key="8">
    <source>
        <dbReference type="ARBA" id="ARBA00022989"/>
    </source>
</evidence>
<dbReference type="InterPro" id="IPR045584">
    <property type="entry name" value="Pilin-like"/>
</dbReference>
<dbReference type="NCBIfam" id="TIGR02532">
    <property type="entry name" value="IV_pilin_GFxxxE"/>
    <property type="match status" value="1"/>
</dbReference>
<dbReference type="GO" id="GO:0015627">
    <property type="term" value="C:type II protein secretion system complex"/>
    <property type="evidence" value="ECO:0007669"/>
    <property type="project" value="InterPro"/>
</dbReference>
<keyword evidence="6" id="KW-0997">Cell inner membrane</keyword>
<dbReference type="RefSeq" id="WP_073437079.1">
    <property type="nucleotide sequence ID" value="NZ_BJXU01000158.1"/>
</dbReference>
<evidence type="ECO:0000256" key="1">
    <source>
        <dbReference type="ARBA" id="ARBA00004377"/>
    </source>
</evidence>
<dbReference type="PANTHER" id="PTHR30093:SF44">
    <property type="entry name" value="TYPE II SECRETION SYSTEM CORE PROTEIN G"/>
    <property type="match status" value="1"/>
</dbReference>
<dbReference type="GO" id="GO:0005886">
    <property type="term" value="C:plasma membrane"/>
    <property type="evidence" value="ECO:0007669"/>
    <property type="project" value="UniProtKB-SubCell"/>
</dbReference>
<keyword evidence="4" id="KW-1003">Cell membrane</keyword>
<dbReference type="PRINTS" id="PR00813">
    <property type="entry name" value="BCTERIALGSPG"/>
</dbReference>
<keyword evidence="5" id="KW-0488">Methylation</keyword>
<dbReference type="Pfam" id="PF08334">
    <property type="entry name" value="T2SSG"/>
    <property type="match status" value="1"/>
</dbReference>
<dbReference type="EMBL" id="FRCA01000016">
    <property type="protein sequence ID" value="SHM86724.1"/>
    <property type="molecule type" value="Genomic_DNA"/>
</dbReference>
<comment type="similarity">
    <text evidence="2">Belongs to the GSP G family.</text>
</comment>
<dbReference type="PROSITE" id="PS00409">
    <property type="entry name" value="PROKAR_NTER_METHYL"/>
    <property type="match status" value="1"/>
</dbReference>
<evidence type="ECO:0000259" key="12">
    <source>
        <dbReference type="Pfam" id="PF08334"/>
    </source>
</evidence>
<accession>A0A1M7M7R4</accession>
<dbReference type="AlphaFoldDB" id="A0A1M7M7R4"/>
<dbReference type="InterPro" id="IPR013545">
    <property type="entry name" value="T2SS_protein-GspG_C"/>
</dbReference>
<evidence type="ECO:0000256" key="6">
    <source>
        <dbReference type="ARBA" id="ARBA00022519"/>
    </source>
</evidence>
<feature type="domain" description="Type II secretion system protein GspG C-terminal" evidence="12">
    <location>
        <begin position="51"/>
        <end position="160"/>
    </location>
</feature>
<name>A0A1M7M7R4_9GAMM</name>
<evidence type="ECO:0000256" key="11">
    <source>
        <dbReference type="SAM" id="Phobius"/>
    </source>
</evidence>
<evidence type="ECO:0000256" key="2">
    <source>
        <dbReference type="ARBA" id="ARBA00009984"/>
    </source>
</evidence>
<gene>
    <name evidence="13" type="ORF">SAMN05660971_04101</name>
</gene>
<evidence type="ECO:0000256" key="9">
    <source>
        <dbReference type="ARBA" id="ARBA00023136"/>
    </source>
</evidence>
<dbReference type="Pfam" id="PF07963">
    <property type="entry name" value="N_methyl"/>
    <property type="match status" value="1"/>
</dbReference>
<evidence type="ECO:0000256" key="3">
    <source>
        <dbReference type="ARBA" id="ARBA00020042"/>
    </source>
</evidence>
<dbReference type="PANTHER" id="PTHR30093">
    <property type="entry name" value="GENERAL SECRETION PATHWAY PROTEIN G"/>
    <property type="match status" value="1"/>
</dbReference>
<evidence type="ECO:0000256" key="4">
    <source>
        <dbReference type="ARBA" id="ARBA00022475"/>
    </source>
</evidence>
<proteinExistence type="inferred from homology"/>
<feature type="region of interest" description="Disordered" evidence="10">
    <location>
        <begin position="92"/>
        <end position="114"/>
    </location>
</feature>
<dbReference type="InterPro" id="IPR010054">
    <property type="entry name" value="Type2_sec_GspG"/>
</dbReference>
<dbReference type="GO" id="GO:0015628">
    <property type="term" value="P:protein secretion by the type II secretion system"/>
    <property type="evidence" value="ECO:0007669"/>
    <property type="project" value="InterPro"/>
</dbReference>
<evidence type="ECO:0000256" key="10">
    <source>
        <dbReference type="SAM" id="MobiDB-lite"/>
    </source>
</evidence>
<dbReference type="SUPFAM" id="SSF54523">
    <property type="entry name" value="Pili subunits"/>
    <property type="match status" value="1"/>
</dbReference>
<evidence type="ECO:0000256" key="5">
    <source>
        <dbReference type="ARBA" id="ARBA00022481"/>
    </source>
</evidence>
<reference evidence="13 14" key="1">
    <citation type="submission" date="2016-11" db="EMBL/GenBank/DDBJ databases">
        <authorList>
            <person name="Jaros S."/>
            <person name="Januszkiewicz K."/>
            <person name="Wedrychowicz H."/>
        </authorList>
    </citation>
    <scope>NUCLEOTIDE SEQUENCE [LARGE SCALE GENOMIC DNA]</scope>
    <source>
        <strain evidence="13 14">DSM 4740</strain>
    </source>
</reference>
<evidence type="ECO:0000256" key="7">
    <source>
        <dbReference type="ARBA" id="ARBA00022692"/>
    </source>
</evidence>
<dbReference type="Proteomes" id="UP000184123">
    <property type="component" value="Unassembled WGS sequence"/>
</dbReference>
<keyword evidence="7 11" id="KW-0812">Transmembrane</keyword>
<feature type="transmembrane region" description="Helical" evidence="11">
    <location>
        <begin position="34"/>
        <end position="53"/>
    </location>
</feature>
<dbReference type="OrthoDB" id="9795612at2"/>
<dbReference type="NCBIfam" id="TIGR01710">
    <property type="entry name" value="typeII_sec_gspG"/>
    <property type="match status" value="1"/>
</dbReference>
<evidence type="ECO:0000313" key="13">
    <source>
        <dbReference type="EMBL" id="SHM86724.1"/>
    </source>
</evidence>
<dbReference type="InterPro" id="IPR012902">
    <property type="entry name" value="N_methyl_site"/>
</dbReference>
<organism evidence="13 14">
    <name type="scientific">Halomonas cupida</name>
    <dbReference type="NCBI Taxonomy" id="44933"/>
    <lineage>
        <taxon>Bacteria</taxon>
        <taxon>Pseudomonadati</taxon>
        <taxon>Pseudomonadota</taxon>
        <taxon>Gammaproteobacteria</taxon>
        <taxon>Oceanospirillales</taxon>
        <taxon>Halomonadaceae</taxon>
        <taxon>Halomonas</taxon>
    </lineage>
</organism>
<dbReference type="STRING" id="44933.SAMN05660971_04101"/>
<evidence type="ECO:0000313" key="14">
    <source>
        <dbReference type="Proteomes" id="UP000184123"/>
    </source>
</evidence>
<keyword evidence="8 11" id="KW-1133">Transmembrane helix</keyword>
<sequence length="162" mass="17495">MSTSTVPDHTTARASHASLPGSCSAQAGFTLLEIMVVIFILGLLVAIVAPNVLSNQDEAMQQKARADIATLEQALDMYRLDNFRYPTTRQGLEALESPPRQAPEAQNYRDGGYVRRLPEDPWGNPYQYASPGEHGDVDIFSLGADAASGGEGNDADIGNWML</sequence>
<protein>
    <recommendedName>
        <fullName evidence="3">Type II secretion system core protein G</fullName>
    </recommendedName>
</protein>